<keyword evidence="1 2" id="KW-0238">DNA-binding</keyword>
<dbReference type="Pfam" id="PF00440">
    <property type="entry name" value="TetR_N"/>
    <property type="match status" value="1"/>
</dbReference>
<evidence type="ECO:0000259" key="3">
    <source>
        <dbReference type="PROSITE" id="PS50977"/>
    </source>
</evidence>
<dbReference type="PATRIC" id="fig|54915.3.peg.2696"/>
<accession>A0A0K9YPW6</accession>
<feature type="domain" description="HTH tetR-type" evidence="3">
    <location>
        <begin position="3"/>
        <end position="63"/>
    </location>
</feature>
<dbReference type="STRING" id="54915.ADS79_18045"/>
<dbReference type="InterPro" id="IPR001647">
    <property type="entry name" value="HTH_TetR"/>
</dbReference>
<evidence type="ECO:0000313" key="5">
    <source>
        <dbReference type="Proteomes" id="UP000036834"/>
    </source>
</evidence>
<dbReference type="RefSeq" id="WP_049739785.1">
    <property type="nucleotide sequence ID" value="NZ_LGIQ01000009.1"/>
</dbReference>
<organism evidence="4 5">
    <name type="scientific">Brevibacillus reuszeri</name>
    <dbReference type="NCBI Taxonomy" id="54915"/>
    <lineage>
        <taxon>Bacteria</taxon>
        <taxon>Bacillati</taxon>
        <taxon>Bacillota</taxon>
        <taxon>Bacilli</taxon>
        <taxon>Bacillales</taxon>
        <taxon>Paenibacillaceae</taxon>
        <taxon>Brevibacillus</taxon>
    </lineage>
</organism>
<dbReference type="PRINTS" id="PR00455">
    <property type="entry name" value="HTHTETR"/>
</dbReference>
<reference evidence="5" key="1">
    <citation type="submission" date="2015-07" db="EMBL/GenBank/DDBJ databases">
        <title>Genome sequencing project for genomic taxonomy and phylogenomics of Bacillus-like bacteria.</title>
        <authorList>
            <person name="Liu B."/>
            <person name="Wang J."/>
            <person name="Zhu Y."/>
            <person name="Liu G."/>
            <person name="Chen Q."/>
            <person name="Chen Z."/>
            <person name="Lan J."/>
            <person name="Che J."/>
            <person name="Ge C."/>
            <person name="Shi H."/>
            <person name="Pan Z."/>
            <person name="Liu X."/>
        </authorList>
    </citation>
    <scope>NUCLEOTIDE SEQUENCE [LARGE SCALE GENOMIC DNA]</scope>
    <source>
        <strain evidence="5">DSM 9887</strain>
    </source>
</reference>
<dbReference type="PANTHER" id="PTHR43479:SF22">
    <property type="entry name" value="TRANSCRIPTIONAL REGULATOR, TETR FAMILY"/>
    <property type="match status" value="1"/>
</dbReference>
<dbReference type="PROSITE" id="PS50977">
    <property type="entry name" value="HTH_TETR_2"/>
    <property type="match status" value="1"/>
</dbReference>
<dbReference type="EMBL" id="LGIQ01000009">
    <property type="protein sequence ID" value="KNB70763.1"/>
    <property type="molecule type" value="Genomic_DNA"/>
</dbReference>
<dbReference type="InterPro" id="IPR050624">
    <property type="entry name" value="HTH-type_Tx_Regulator"/>
</dbReference>
<proteinExistence type="predicted"/>
<protein>
    <recommendedName>
        <fullName evidence="3">HTH tetR-type domain-containing protein</fullName>
    </recommendedName>
</protein>
<dbReference type="Proteomes" id="UP000036834">
    <property type="component" value="Unassembled WGS sequence"/>
</dbReference>
<gene>
    <name evidence="4" type="ORF">ADS79_18045</name>
</gene>
<evidence type="ECO:0000256" key="2">
    <source>
        <dbReference type="PROSITE-ProRule" id="PRU00335"/>
    </source>
</evidence>
<comment type="caution">
    <text evidence="4">The sequence shown here is derived from an EMBL/GenBank/DDBJ whole genome shotgun (WGS) entry which is preliminary data.</text>
</comment>
<dbReference type="GO" id="GO:0003677">
    <property type="term" value="F:DNA binding"/>
    <property type="evidence" value="ECO:0007669"/>
    <property type="project" value="UniProtKB-UniRule"/>
</dbReference>
<dbReference type="InterPro" id="IPR009057">
    <property type="entry name" value="Homeodomain-like_sf"/>
</dbReference>
<evidence type="ECO:0000313" key="4">
    <source>
        <dbReference type="EMBL" id="KNB70763.1"/>
    </source>
</evidence>
<dbReference type="AlphaFoldDB" id="A0A0K9YPW6"/>
<dbReference type="Gene3D" id="1.10.357.10">
    <property type="entry name" value="Tetracycline Repressor, domain 2"/>
    <property type="match status" value="1"/>
</dbReference>
<dbReference type="PANTHER" id="PTHR43479">
    <property type="entry name" value="ACREF/ENVCD OPERON REPRESSOR-RELATED"/>
    <property type="match status" value="1"/>
</dbReference>
<dbReference type="SUPFAM" id="SSF46689">
    <property type="entry name" value="Homeodomain-like"/>
    <property type="match status" value="1"/>
</dbReference>
<evidence type="ECO:0000256" key="1">
    <source>
        <dbReference type="ARBA" id="ARBA00023125"/>
    </source>
</evidence>
<name>A0A0K9YPW6_9BACL</name>
<feature type="DNA-binding region" description="H-T-H motif" evidence="2">
    <location>
        <begin position="26"/>
        <end position="45"/>
    </location>
</feature>
<sequence>MEDVKKQQILHVAMGVFKEKGYTSSSMQEIAEACGMAKGSIYKIFPSKEDLFTAVFELCHQGMFEKASQLDSAGKREGLTPKEQLLRKIEFQLQYMLENYFFMVEFKELPIKDNETFQAAWKKKRATLLTWHKNGFLEAYGAEISPYIWDVVAIFRGLLKEYLFYVMQKGLSLTMSDLAHFLIERMNAVVADMLDTKPKAILNETNIYFNSLNPISLQTQQLTIHEFLQVISLKISELQKPANLRQELQEVVHILQKELALETPNKTLVNVCLSYLEAVSELKPLARQLTYML</sequence>